<gene>
    <name evidence="4" type="ORF">EKO24_016110</name>
</gene>
<dbReference type="EMBL" id="RYFG02000110">
    <property type="protein sequence ID" value="TRW92007.1"/>
    <property type="molecule type" value="Genomic_DNA"/>
</dbReference>
<feature type="domain" description="NAD-dependent epimerase/dehydratase" evidence="3">
    <location>
        <begin position="12"/>
        <end position="236"/>
    </location>
</feature>
<comment type="pathway">
    <text evidence="1">Bacterial outer membrane biogenesis; LPS O-antigen biosynthesis.</text>
</comment>
<name>A0ABY3C7I6_9GAMM</name>
<evidence type="ECO:0000256" key="2">
    <source>
        <dbReference type="ARBA" id="ARBA00007637"/>
    </source>
</evidence>
<keyword evidence="5" id="KW-1185">Reference proteome</keyword>
<protein>
    <submittedName>
        <fullName evidence="4">SDR family oxidoreductase</fullName>
    </submittedName>
</protein>
<comment type="similarity">
    <text evidence="2">Belongs to the NAD(P)-dependent epimerase/dehydratase family.</text>
</comment>
<evidence type="ECO:0000313" key="4">
    <source>
        <dbReference type="EMBL" id="TRW92007.1"/>
    </source>
</evidence>
<dbReference type="InterPro" id="IPR001509">
    <property type="entry name" value="Epimerase_deHydtase"/>
</dbReference>
<proteinExistence type="inferred from homology"/>
<dbReference type="Gene3D" id="3.40.50.720">
    <property type="entry name" value="NAD(P)-binding Rossmann-like Domain"/>
    <property type="match status" value="1"/>
</dbReference>
<dbReference type="Pfam" id="PF01370">
    <property type="entry name" value="Epimerase"/>
    <property type="match status" value="1"/>
</dbReference>
<evidence type="ECO:0000313" key="5">
    <source>
        <dbReference type="Proteomes" id="UP000733744"/>
    </source>
</evidence>
<evidence type="ECO:0000259" key="3">
    <source>
        <dbReference type="Pfam" id="PF01370"/>
    </source>
</evidence>
<comment type="caution">
    <text evidence="4">The sequence shown here is derived from an EMBL/GenBank/DDBJ whole genome shotgun (WGS) entry which is preliminary data.</text>
</comment>
<dbReference type="Proteomes" id="UP000733744">
    <property type="component" value="Unassembled WGS sequence"/>
</dbReference>
<sequence length="327" mass="35780">MQNNISRYSHSILITGANGFVGKPLCEELLRQGQVVRASMRLGRRDNVPVGNIETVSIDVLDGATDWTEALAGINVVVHLAARVHVVKDNSLDLLDELRKVNVEGAWNLALQAAEAGVRRFIFISSIKVNGEGTLPGRPYTAEDRPAPVDPYGISKFEAEDALLRLAYETGMEVVIIRPPLVYGPGVKANFHSMMHWLLKGIPLPLGAIHNKRSFVALDNLVDLIITCIDHPAAANQTFLAGDGEDMSTTELLLRLGKALDMPVKLVPVPIWMLRAGAALLGRQYMSQRLCNSLQVDISKTCELLGWHPPVSVDDALKKTAADFLQR</sequence>
<organism evidence="4 5">
    <name type="scientific">Candidatus Methylobacter oryzae</name>
    <dbReference type="NCBI Taxonomy" id="2497749"/>
    <lineage>
        <taxon>Bacteria</taxon>
        <taxon>Pseudomonadati</taxon>
        <taxon>Pseudomonadota</taxon>
        <taxon>Gammaproteobacteria</taxon>
        <taxon>Methylococcales</taxon>
        <taxon>Methylococcaceae</taxon>
        <taxon>Methylobacter</taxon>
    </lineage>
</organism>
<reference evidence="4 5" key="1">
    <citation type="journal article" date="2019" name="Antonie Van Leeuwenhoek">
        <title>Description of 'Ca. Methylobacter oryzae' KRF1, a novel species from the environmentally important Methylobacter clade 2.</title>
        <authorList>
            <person name="Khatri K."/>
            <person name="Mohite J.A."/>
            <person name="Pandit P.S."/>
            <person name="Bahulikar R."/>
            <person name="Rahalkar M.C."/>
        </authorList>
    </citation>
    <scope>NUCLEOTIDE SEQUENCE [LARGE SCALE GENOMIC DNA]</scope>
    <source>
        <strain evidence="4 5">KRF1</strain>
    </source>
</reference>
<dbReference type="SUPFAM" id="SSF51735">
    <property type="entry name" value="NAD(P)-binding Rossmann-fold domains"/>
    <property type="match status" value="1"/>
</dbReference>
<dbReference type="CDD" id="cd05232">
    <property type="entry name" value="UDP_G4E_4_SDR_e"/>
    <property type="match status" value="1"/>
</dbReference>
<dbReference type="InterPro" id="IPR036291">
    <property type="entry name" value="NAD(P)-bd_dom_sf"/>
</dbReference>
<dbReference type="PANTHER" id="PTHR43000">
    <property type="entry name" value="DTDP-D-GLUCOSE 4,6-DEHYDRATASE-RELATED"/>
    <property type="match status" value="1"/>
</dbReference>
<evidence type="ECO:0000256" key="1">
    <source>
        <dbReference type="ARBA" id="ARBA00005125"/>
    </source>
</evidence>
<dbReference type="RefSeq" id="WP_127028185.1">
    <property type="nucleotide sequence ID" value="NZ_RYFG02000110.1"/>
</dbReference>
<accession>A0ABY3C7I6</accession>